<keyword evidence="4" id="KW-0812">Transmembrane</keyword>
<dbReference type="FunFam" id="1.25.40.10:FF:000542">
    <property type="entry name" value="Pentatricopeptide repeat-containing protein MRL1, chloroplastic isoform X1"/>
    <property type="match status" value="1"/>
</dbReference>
<feature type="domain" description="PROP1-like PPR" evidence="5">
    <location>
        <begin position="532"/>
        <end position="690"/>
    </location>
</feature>
<feature type="repeat" description="PPR" evidence="2">
    <location>
        <begin position="811"/>
        <end position="845"/>
    </location>
</feature>
<organism evidence="6 7">
    <name type="scientific">Tagetes erecta</name>
    <name type="common">African marigold</name>
    <dbReference type="NCBI Taxonomy" id="13708"/>
    <lineage>
        <taxon>Eukaryota</taxon>
        <taxon>Viridiplantae</taxon>
        <taxon>Streptophyta</taxon>
        <taxon>Embryophyta</taxon>
        <taxon>Tracheophyta</taxon>
        <taxon>Spermatophyta</taxon>
        <taxon>Magnoliopsida</taxon>
        <taxon>eudicotyledons</taxon>
        <taxon>Gunneridae</taxon>
        <taxon>Pentapetalae</taxon>
        <taxon>asterids</taxon>
        <taxon>campanulids</taxon>
        <taxon>Asterales</taxon>
        <taxon>Asteraceae</taxon>
        <taxon>Asteroideae</taxon>
        <taxon>Heliantheae alliance</taxon>
        <taxon>Tageteae</taxon>
        <taxon>Tagetes</taxon>
    </lineage>
</organism>
<name>A0AAD8KAG9_TARER</name>
<feature type="region of interest" description="Disordered" evidence="3">
    <location>
        <begin position="408"/>
        <end position="427"/>
    </location>
</feature>
<feature type="repeat" description="PPR" evidence="2">
    <location>
        <begin position="776"/>
        <end position="810"/>
    </location>
</feature>
<protein>
    <recommendedName>
        <fullName evidence="5">PROP1-like PPR domain-containing protein</fullName>
    </recommendedName>
</protein>
<dbReference type="PANTHER" id="PTHR47935:SF1">
    <property type="entry name" value="PENTATRICOPEPTIDE REPEAT-CONTAINING PROTEIN MRL1, CHLOROPLASTIC"/>
    <property type="match status" value="1"/>
</dbReference>
<feature type="domain" description="PROP1-like PPR" evidence="5">
    <location>
        <begin position="709"/>
        <end position="860"/>
    </location>
</feature>
<feature type="repeat" description="PPR" evidence="2">
    <location>
        <begin position="599"/>
        <end position="633"/>
    </location>
</feature>
<dbReference type="InterPro" id="IPR033443">
    <property type="entry name" value="PROP1-like_PPR_dom"/>
</dbReference>
<dbReference type="Pfam" id="PF17177">
    <property type="entry name" value="PPR_long"/>
    <property type="match status" value="2"/>
</dbReference>
<evidence type="ECO:0000256" key="3">
    <source>
        <dbReference type="SAM" id="MobiDB-lite"/>
    </source>
</evidence>
<keyword evidence="7" id="KW-1185">Reference proteome</keyword>
<feature type="region of interest" description="Disordered" evidence="3">
    <location>
        <begin position="1122"/>
        <end position="1161"/>
    </location>
</feature>
<evidence type="ECO:0000256" key="2">
    <source>
        <dbReference type="PROSITE-ProRule" id="PRU00708"/>
    </source>
</evidence>
<keyword evidence="4" id="KW-1133">Transmembrane helix</keyword>
<gene>
    <name evidence="6" type="ORF">QVD17_28467</name>
</gene>
<dbReference type="PROSITE" id="PS51375">
    <property type="entry name" value="PPR"/>
    <property type="match status" value="7"/>
</dbReference>
<dbReference type="InterPro" id="IPR011990">
    <property type="entry name" value="TPR-like_helical_dom_sf"/>
</dbReference>
<dbReference type="EMBL" id="JAUHHV010000007">
    <property type="protein sequence ID" value="KAK1419302.1"/>
    <property type="molecule type" value="Genomic_DNA"/>
</dbReference>
<evidence type="ECO:0000259" key="5">
    <source>
        <dbReference type="Pfam" id="PF17177"/>
    </source>
</evidence>
<proteinExistence type="predicted"/>
<comment type="caution">
    <text evidence="6">The sequence shown here is derived from an EMBL/GenBank/DDBJ whole genome shotgun (WGS) entry which is preliminary data.</text>
</comment>
<dbReference type="InterPro" id="IPR002885">
    <property type="entry name" value="PPR_rpt"/>
</dbReference>
<feature type="repeat" description="PPR" evidence="2">
    <location>
        <begin position="706"/>
        <end position="740"/>
    </location>
</feature>
<evidence type="ECO:0000256" key="4">
    <source>
        <dbReference type="SAM" id="Phobius"/>
    </source>
</evidence>
<dbReference type="NCBIfam" id="TIGR00756">
    <property type="entry name" value="PPR"/>
    <property type="match status" value="6"/>
</dbReference>
<feature type="repeat" description="PPR" evidence="2">
    <location>
        <begin position="671"/>
        <end position="705"/>
    </location>
</feature>
<sequence length="1161" mass="127636">MDVSNIFIVKPNPHPHPLSPSFTSCISPIISLRSEFLGRRRRKCSLLGLGLGFHSPVIRARRRFAFRTSASLNPQTVVVVVSFVAVSALTVFYFNFSNRKRANKISRPIKQSDIKQGPSMLSHTFNDKKTSDVDFHGEKYDAGSKDIVREMKEFSHDFAHESAHVHHRETVLLEEESLTHVASVSSGSNAVASSIVGSPVTHVASVSSGSDSIASSIIGSPVSCKVKPSFENDVVMLESSFEDHSNVMDLSSQESVSMLLGSGDVLCIPSTETNGVCFDEKHKTEHDSEFPKLMVESELIAASVSEISMVPGGNLIEEKTYKPTIEHDANRYNFTPMKYTRNGLHSFYEANQYATCSMENLSSTKTMPELSSFGNNGFSSSPSSSIFQSERFSAKDFLHAAEKFEAKLPNGKSDNGSPHGTREFWKKGVSSNGKAKSMLTKGDLKTLFHDSKVKKQESTKEYASQQLRAYHRFLKEGRLTESLEKLEYLERKGLLDMNNVYHMGFIQVCRSQKAVKEAFRFVSLIPNPTLSTFNMLMSVCACSLDLDGAFEILKLVQKAGLKADCKLYTTLISTCARSKKVDTMFKVFHEMVNFGVEPNIHTYGALIDGCAKAGQVAKAFGAYGIMRSKNVKPDRVVFNALISACGQSGAVDRAFDVLSEMRSEARPIDPDHVTVGALIKACLNAGQVERAREIYGMIEEFNIKGTPEVYTIAVNSCSENGDWEFACSVYNDMTKKGVIPDEIFFSALIDVAGHAGKLDASFEILQEARNKGIDVGIISYSSLMGACSNARNWKKALELYEYIIKMRMTPTVSMINALITALCDGDELPKAVEILSEMKKLGLRPNSVTYSILLVASEKKDDLEVGLMLLSQAKKDAISPNLVMCRCLIALCYRRFEKARTVGEPILSFDSQQLLVNSKWTALVLKVYRETVNAGVVPGIEELSQVLGCLRLPQDSSLKPRLIENLGVIAETSKGSNLCSLIDGFGEYDPRAFSLLEEAASLGIVPSVSLKESPIVLDVTKLPLYTAEVYLLTVLKGLKHRLAAGVKLPNISILLPIVKTQIKGPMGDKTMNVAGRVTQGISALLRRLRISYIGNESFGKIRINGVVVKKWLSPKLSSPYGGNPTDFGSSKSRDFGSSKSRLGKGISDQQRHIRSGNLSFE</sequence>
<evidence type="ECO:0000313" key="7">
    <source>
        <dbReference type="Proteomes" id="UP001229421"/>
    </source>
</evidence>
<dbReference type="Gene3D" id="1.25.40.10">
    <property type="entry name" value="Tetratricopeptide repeat domain"/>
    <property type="match status" value="3"/>
</dbReference>
<accession>A0AAD8KAG9</accession>
<dbReference type="Proteomes" id="UP001229421">
    <property type="component" value="Unassembled WGS sequence"/>
</dbReference>
<keyword evidence="1" id="KW-0677">Repeat</keyword>
<feature type="repeat" description="PPR" evidence="2">
    <location>
        <begin position="564"/>
        <end position="598"/>
    </location>
</feature>
<reference evidence="6" key="1">
    <citation type="journal article" date="2023" name="bioRxiv">
        <title>Improved chromosome-level genome assembly for marigold (Tagetes erecta).</title>
        <authorList>
            <person name="Jiang F."/>
            <person name="Yuan L."/>
            <person name="Wang S."/>
            <person name="Wang H."/>
            <person name="Xu D."/>
            <person name="Wang A."/>
            <person name="Fan W."/>
        </authorList>
    </citation>
    <scope>NUCLEOTIDE SEQUENCE</scope>
    <source>
        <strain evidence="6">WSJ</strain>
        <tissue evidence="6">Leaf</tissue>
    </source>
</reference>
<evidence type="ECO:0000313" key="6">
    <source>
        <dbReference type="EMBL" id="KAK1419302.1"/>
    </source>
</evidence>
<keyword evidence="4" id="KW-0472">Membrane</keyword>
<dbReference type="AlphaFoldDB" id="A0AAD8KAG9"/>
<evidence type="ECO:0000256" key="1">
    <source>
        <dbReference type="ARBA" id="ARBA00022737"/>
    </source>
</evidence>
<feature type="repeat" description="PPR" evidence="2">
    <location>
        <begin position="634"/>
        <end position="668"/>
    </location>
</feature>
<dbReference type="PANTHER" id="PTHR47935">
    <property type="entry name" value="PENTATRICOPEPTIDE REPEAT-CONTAINING PROTEIN MRL1, CHLOROPLASTIC"/>
    <property type="match status" value="1"/>
</dbReference>
<dbReference type="InterPro" id="IPR053303">
    <property type="entry name" value="Chloroplast_PPR"/>
</dbReference>
<dbReference type="FunFam" id="1.25.40.10:FF:000678">
    <property type="entry name" value="Pentatricopeptide repeat-containing protein MRL1 chloroplastic"/>
    <property type="match status" value="1"/>
</dbReference>
<feature type="transmembrane region" description="Helical" evidence="4">
    <location>
        <begin position="77"/>
        <end position="96"/>
    </location>
</feature>